<reference evidence="2" key="1">
    <citation type="submission" date="2022-10" db="EMBL/GenBank/DDBJ databases">
        <title>Chitiniphilus purpureus sp. nov., a novel chitin-degrading bacterium isolated from crawfish pond sediment.</title>
        <authorList>
            <person name="Li K."/>
        </authorList>
    </citation>
    <scope>NUCLEOTIDE SEQUENCE</scope>
    <source>
        <strain evidence="2">CD1</strain>
    </source>
</reference>
<protein>
    <submittedName>
        <fullName evidence="2">Methyltransferase domain-containing protein</fullName>
    </submittedName>
</protein>
<dbReference type="GO" id="GO:0008168">
    <property type="term" value="F:methyltransferase activity"/>
    <property type="evidence" value="ECO:0007669"/>
    <property type="project" value="UniProtKB-KW"/>
</dbReference>
<dbReference type="PANTHER" id="PTHR43861:SF1">
    <property type="entry name" value="TRANS-ACONITATE 2-METHYLTRANSFERASE"/>
    <property type="match status" value="1"/>
</dbReference>
<dbReference type="Pfam" id="PF13847">
    <property type="entry name" value="Methyltransf_31"/>
    <property type="match status" value="1"/>
</dbReference>
<dbReference type="CDD" id="cd02440">
    <property type="entry name" value="AdoMet_MTases"/>
    <property type="match status" value="1"/>
</dbReference>
<organism evidence="2 3">
    <name type="scientific">Chitiniphilus purpureus</name>
    <dbReference type="NCBI Taxonomy" id="2981137"/>
    <lineage>
        <taxon>Bacteria</taxon>
        <taxon>Pseudomonadati</taxon>
        <taxon>Pseudomonadota</taxon>
        <taxon>Betaproteobacteria</taxon>
        <taxon>Neisseriales</taxon>
        <taxon>Chitinibacteraceae</taxon>
        <taxon>Chitiniphilus</taxon>
    </lineage>
</organism>
<accession>A0ABY6DNZ7</accession>
<dbReference type="SUPFAM" id="SSF53335">
    <property type="entry name" value="S-adenosyl-L-methionine-dependent methyltransferases"/>
    <property type="match status" value="1"/>
</dbReference>
<dbReference type="InterPro" id="IPR029063">
    <property type="entry name" value="SAM-dependent_MTases_sf"/>
</dbReference>
<dbReference type="InterPro" id="IPR025714">
    <property type="entry name" value="Methyltranfer_dom"/>
</dbReference>
<feature type="domain" description="Methyltransferase" evidence="1">
    <location>
        <begin position="39"/>
        <end position="149"/>
    </location>
</feature>
<dbReference type="Proteomes" id="UP001061302">
    <property type="component" value="Chromosome"/>
</dbReference>
<keyword evidence="2" id="KW-0489">Methyltransferase</keyword>
<proteinExistence type="predicted"/>
<name>A0ABY6DNZ7_9NEIS</name>
<dbReference type="RefSeq" id="WP_263125523.1">
    <property type="nucleotide sequence ID" value="NZ_CP106753.1"/>
</dbReference>
<evidence type="ECO:0000313" key="3">
    <source>
        <dbReference type="Proteomes" id="UP001061302"/>
    </source>
</evidence>
<sequence length="270" mass="28757">MSGPSLMLDTPELARHYEAVSVGRQFQAGLQLVAALRIRPGERVLDVGCGTGLLAEHVAGLVGPAGRVVGIDPLSLRIELARQHRREPGNLTFAVGNAYALDVFEPEAFDVVYLNAVLHWLADKPQALAQIRQVLRPGGRIGIATGSREHPGALQRVRHAVLSQPPYDAYPQARDGASARVDAAELGALLTAAGFDAVRIDVRPDTQVHADADAAIAFSQASSFGNFLGHLPEALRAGAREAIRVALDAQRQQAGVRQQGARLYAIALRA</sequence>
<gene>
    <name evidence="2" type="ORF">N8I74_03405</name>
</gene>
<evidence type="ECO:0000313" key="2">
    <source>
        <dbReference type="EMBL" id="UXY16084.1"/>
    </source>
</evidence>
<keyword evidence="2" id="KW-0808">Transferase</keyword>
<evidence type="ECO:0000259" key="1">
    <source>
        <dbReference type="Pfam" id="PF13847"/>
    </source>
</evidence>
<dbReference type="EMBL" id="CP106753">
    <property type="protein sequence ID" value="UXY16084.1"/>
    <property type="molecule type" value="Genomic_DNA"/>
</dbReference>
<dbReference type="Gene3D" id="3.40.50.150">
    <property type="entry name" value="Vaccinia Virus protein VP39"/>
    <property type="match status" value="1"/>
</dbReference>
<dbReference type="PANTHER" id="PTHR43861">
    <property type="entry name" value="TRANS-ACONITATE 2-METHYLTRANSFERASE-RELATED"/>
    <property type="match status" value="1"/>
</dbReference>
<dbReference type="GO" id="GO:0032259">
    <property type="term" value="P:methylation"/>
    <property type="evidence" value="ECO:0007669"/>
    <property type="project" value="UniProtKB-KW"/>
</dbReference>
<keyword evidence="3" id="KW-1185">Reference proteome</keyword>